<dbReference type="Proteomes" id="UP001153269">
    <property type="component" value="Unassembled WGS sequence"/>
</dbReference>
<accession>A0A9N7URN9</accession>
<evidence type="ECO:0000313" key="2">
    <source>
        <dbReference type="Proteomes" id="UP001153269"/>
    </source>
</evidence>
<evidence type="ECO:0000313" key="1">
    <source>
        <dbReference type="EMBL" id="CAB1435552.1"/>
    </source>
</evidence>
<name>A0A9N7URN9_PLEPL</name>
<protein>
    <submittedName>
        <fullName evidence="1">Uncharacterized protein</fullName>
    </submittedName>
</protein>
<keyword evidence="2" id="KW-1185">Reference proteome</keyword>
<dbReference type="AlphaFoldDB" id="A0A9N7URN9"/>
<organism evidence="1 2">
    <name type="scientific">Pleuronectes platessa</name>
    <name type="common">European plaice</name>
    <dbReference type="NCBI Taxonomy" id="8262"/>
    <lineage>
        <taxon>Eukaryota</taxon>
        <taxon>Metazoa</taxon>
        <taxon>Chordata</taxon>
        <taxon>Craniata</taxon>
        <taxon>Vertebrata</taxon>
        <taxon>Euteleostomi</taxon>
        <taxon>Actinopterygii</taxon>
        <taxon>Neopterygii</taxon>
        <taxon>Teleostei</taxon>
        <taxon>Neoteleostei</taxon>
        <taxon>Acanthomorphata</taxon>
        <taxon>Carangaria</taxon>
        <taxon>Pleuronectiformes</taxon>
        <taxon>Pleuronectoidei</taxon>
        <taxon>Pleuronectidae</taxon>
        <taxon>Pleuronectes</taxon>
    </lineage>
</organism>
<comment type="caution">
    <text evidence="1">The sequence shown here is derived from an EMBL/GenBank/DDBJ whole genome shotgun (WGS) entry which is preliminary data.</text>
</comment>
<reference evidence="1" key="1">
    <citation type="submission" date="2020-03" db="EMBL/GenBank/DDBJ databases">
        <authorList>
            <person name="Weist P."/>
        </authorList>
    </citation>
    <scope>NUCLEOTIDE SEQUENCE</scope>
</reference>
<sequence length="133" mass="14241">MCVSPSAFPGARFVCAGSEEAEALIKEQACSTLAHGLRSTGFFLEPLPGFTLGFEGALTSSSSAECRFRQDSGIYLQRQGVWHRATLPLMAQRSLGNLGQLNLIPETEPGAADSGVRHIQRHPALSGQNDLEL</sequence>
<gene>
    <name evidence="1" type="ORF">PLEPLA_LOCUS23613</name>
</gene>
<dbReference type="EMBL" id="CADEAL010001780">
    <property type="protein sequence ID" value="CAB1435552.1"/>
    <property type="molecule type" value="Genomic_DNA"/>
</dbReference>
<proteinExistence type="predicted"/>